<dbReference type="GO" id="GO:0004671">
    <property type="term" value="F:protein C-terminal S-isoprenylcysteine carboxyl O-methyltransferase activity"/>
    <property type="evidence" value="ECO:0007669"/>
    <property type="project" value="UniProtKB-EC"/>
</dbReference>
<evidence type="ECO:0000256" key="2">
    <source>
        <dbReference type="ARBA" id="ARBA00009140"/>
    </source>
</evidence>
<keyword evidence="5" id="KW-0808">Transferase</keyword>
<feature type="region of interest" description="Disordered" evidence="11">
    <location>
        <begin position="1"/>
        <end position="22"/>
    </location>
</feature>
<feature type="transmembrane region" description="Helical" evidence="10">
    <location>
        <begin position="139"/>
        <end position="159"/>
    </location>
</feature>
<comment type="caution">
    <text evidence="12">The sequence shown here is derived from an EMBL/GenBank/DDBJ whole genome shotgun (WGS) entry which is preliminary data.</text>
</comment>
<keyword evidence="7 10" id="KW-0812">Transmembrane</keyword>
<evidence type="ECO:0000256" key="8">
    <source>
        <dbReference type="ARBA" id="ARBA00022989"/>
    </source>
</evidence>
<feature type="transmembrane region" description="Helical" evidence="10">
    <location>
        <begin position="194"/>
        <end position="217"/>
    </location>
</feature>
<dbReference type="PROSITE" id="PS51564">
    <property type="entry name" value="SAM_ICMT"/>
    <property type="match status" value="1"/>
</dbReference>
<dbReference type="Pfam" id="PF04140">
    <property type="entry name" value="ICMT"/>
    <property type="match status" value="1"/>
</dbReference>
<keyword evidence="6 10" id="KW-0949">S-adenosyl-L-methionine</keyword>
<keyword evidence="4 10" id="KW-0489">Methyltransferase</keyword>
<evidence type="ECO:0000256" key="11">
    <source>
        <dbReference type="SAM" id="MobiDB-lite"/>
    </source>
</evidence>
<name>A0AAD7F6S9_9AGAR</name>
<dbReference type="EC" id="2.1.1.100" evidence="3 10"/>
<keyword evidence="8 10" id="KW-1133">Transmembrane helix</keyword>
<dbReference type="PANTHER" id="PTHR12714">
    <property type="entry name" value="PROTEIN-S ISOPRENYLCYSTEINE O-METHYLTRANSFERASE"/>
    <property type="match status" value="1"/>
</dbReference>
<gene>
    <name evidence="12" type="ORF">DFH08DRAFT_831341</name>
</gene>
<comment type="catalytic activity">
    <reaction evidence="10">
        <text>[protein]-C-terminal S-[(2E,6E)-farnesyl]-L-cysteine + S-adenosyl-L-methionine = [protein]-C-terminal S-[(2E,6E)-farnesyl]-L-cysteine methyl ester + S-adenosyl-L-homocysteine</text>
        <dbReference type="Rhea" id="RHEA:21672"/>
        <dbReference type="Rhea" id="RHEA-COMP:12125"/>
        <dbReference type="Rhea" id="RHEA-COMP:12126"/>
        <dbReference type="ChEBI" id="CHEBI:57856"/>
        <dbReference type="ChEBI" id="CHEBI:59789"/>
        <dbReference type="ChEBI" id="CHEBI:90510"/>
        <dbReference type="ChEBI" id="CHEBI:90511"/>
        <dbReference type="EC" id="2.1.1.100"/>
    </reaction>
</comment>
<dbReference type="InterPro" id="IPR007269">
    <property type="entry name" value="ICMT_MeTrfase"/>
</dbReference>
<evidence type="ECO:0000313" key="13">
    <source>
        <dbReference type="Proteomes" id="UP001218218"/>
    </source>
</evidence>
<evidence type="ECO:0000256" key="9">
    <source>
        <dbReference type="ARBA" id="ARBA00023136"/>
    </source>
</evidence>
<dbReference type="Proteomes" id="UP001218218">
    <property type="component" value="Unassembled WGS sequence"/>
</dbReference>
<evidence type="ECO:0000256" key="5">
    <source>
        <dbReference type="ARBA" id="ARBA00022679"/>
    </source>
</evidence>
<proteinExistence type="inferred from homology"/>
<protein>
    <recommendedName>
        <fullName evidence="3 10">Protein-S-isoprenylcysteine O-methyltransferase</fullName>
        <ecNumber evidence="3 10">2.1.1.100</ecNumber>
    </recommendedName>
</protein>
<dbReference type="AlphaFoldDB" id="A0AAD7F6S9"/>
<evidence type="ECO:0000256" key="10">
    <source>
        <dbReference type="RuleBase" id="RU362022"/>
    </source>
</evidence>
<evidence type="ECO:0000256" key="4">
    <source>
        <dbReference type="ARBA" id="ARBA00022603"/>
    </source>
</evidence>
<reference evidence="12" key="1">
    <citation type="submission" date="2023-03" db="EMBL/GenBank/DDBJ databases">
        <title>Massive genome expansion in bonnet fungi (Mycena s.s.) driven by repeated elements and novel gene families across ecological guilds.</title>
        <authorList>
            <consortium name="Lawrence Berkeley National Laboratory"/>
            <person name="Harder C.B."/>
            <person name="Miyauchi S."/>
            <person name="Viragh M."/>
            <person name="Kuo A."/>
            <person name="Thoen E."/>
            <person name="Andreopoulos B."/>
            <person name="Lu D."/>
            <person name="Skrede I."/>
            <person name="Drula E."/>
            <person name="Henrissat B."/>
            <person name="Morin E."/>
            <person name="Kohler A."/>
            <person name="Barry K."/>
            <person name="LaButti K."/>
            <person name="Morin E."/>
            <person name="Salamov A."/>
            <person name="Lipzen A."/>
            <person name="Mereny Z."/>
            <person name="Hegedus B."/>
            <person name="Baldrian P."/>
            <person name="Stursova M."/>
            <person name="Weitz H."/>
            <person name="Taylor A."/>
            <person name="Grigoriev I.V."/>
            <person name="Nagy L.G."/>
            <person name="Martin F."/>
            <person name="Kauserud H."/>
        </authorList>
    </citation>
    <scope>NUCLEOTIDE SEQUENCE</scope>
    <source>
        <strain evidence="12">CBHHK002</strain>
    </source>
</reference>
<dbReference type="GO" id="GO:0032259">
    <property type="term" value="P:methylation"/>
    <property type="evidence" value="ECO:0007669"/>
    <property type="project" value="UniProtKB-KW"/>
</dbReference>
<feature type="transmembrane region" description="Helical" evidence="10">
    <location>
        <begin position="66"/>
        <end position="84"/>
    </location>
</feature>
<keyword evidence="10" id="KW-0256">Endoplasmic reticulum</keyword>
<comment type="subcellular location">
    <subcellularLocation>
        <location evidence="10">Endoplasmic reticulum membrane</location>
        <topology evidence="10">Multi-pass membrane protein</topology>
    </subcellularLocation>
    <subcellularLocation>
        <location evidence="1">Membrane</location>
        <topology evidence="1">Multi-pass membrane protein</topology>
    </subcellularLocation>
</comment>
<dbReference type="GO" id="GO:0005789">
    <property type="term" value="C:endoplasmic reticulum membrane"/>
    <property type="evidence" value="ECO:0007669"/>
    <property type="project" value="UniProtKB-SubCell"/>
</dbReference>
<keyword evidence="9 10" id="KW-0472">Membrane</keyword>
<dbReference type="InterPro" id="IPR025770">
    <property type="entry name" value="PPMT_MeTrfase"/>
</dbReference>
<evidence type="ECO:0000313" key="12">
    <source>
        <dbReference type="EMBL" id="KAJ7368411.1"/>
    </source>
</evidence>
<evidence type="ECO:0000256" key="6">
    <source>
        <dbReference type="ARBA" id="ARBA00022691"/>
    </source>
</evidence>
<dbReference type="EMBL" id="JARIHO010000001">
    <property type="protein sequence ID" value="KAJ7368411.1"/>
    <property type="molecule type" value="Genomic_DNA"/>
</dbReference>
<sequence length="256" mass="28603">MSSPPTDAPPPPQRHPLVPPPPAKYTGRIPNTPLSAALIAFLLGAVFSLGLFAFAADSTGWAKPWWATYQLGFFTAAWAAFHWGEYAVTAGWNLEKCSVDSYLLENGMTYHIAHGTALAEYVLTLYFRPAWKAHPYVSLAGIALVILGQALRSGAMIHASTNFSHAVAFRKRDSHVLVTDGVYAWLRHPSYAGFFYWALGTQLVLQNPVSFVLYAGVMWRFFYYRTRAEERALVVFFGAQYETYRKRVGTLIPFVP</sequence>
<organism evidence="12 13">
    <name type="scientific">Mycena albidolilacea</name>
    <dbReference type="NCBI Taxonomy" id="1033008"/>
    <lineage>
        <taxon>Eukaryota</taxon>
        <taxon>Fungi</taxon>
        <taxon>Dikarya</taxon>
        <taxon>Basidiomycota</taxon>
        <taxon>Agaricomycotina</taxon>
        <taxon>Agaricomycetes</taxon>
        <taxon>Agaricomycetidae</taxon>
        <taxon>Agaricales</taxon>
        <taxon>Marasmiineae</taxon>
        <taxon>Mycenaceae</taxon>
        <taxon>Mycena</taxon>
    </lineage>
</organism>
<evidence type="ECO:0000256" key="1">
    <source>
        <dbReference type="ARBA" id="ARBA00004141"/>
    </source>
</evidence>
<feature type="transmembrane region" description="Helical" evidence="10">
    <location>
        <begin position="34"/>
        <end position="54"/>
    </location>
</feature>
<dbReference type="PANTHER" id="PTHR12714:SF9">
    <property type="entry name" value="PROTEIN-S-ISOPRENYLCYSTEINE O-METHYLTRANSFERASE"/>
    <property type="match status" value="1"/>
</dbReference>
<evidence type="ECO:0000256" key="7">
    <source>
        <dbReference type="ARBA" id="ARBA00022692"/>
    </source>
</evidence>
<accession>A0AAD7F6S9</accession>
<dbReference type="Gene3D" id="1.20.120.1630">
    <property type="match status" value="1"/>
</dbReference>
<comment type="similarity">
    <text evidence="2 10">Belongs to the class VI-like SAM-binding methyltransferase superfamily. Isoprenylcysteine carboxyl methyltransferase family.</text>
</comment>
<evidence type="ECO:0000256" key="3">
    <source>
        <dbReference type="ARBA" id="ARBA00012151"/>
    </source>
</evidence>
<keyword evidence="13" id="KW-1185">Reference proteome</keyword>